<gene>
    <name evidence="1" type="ORF">FB45DRAFT_893548</name>
</gene>
<evidence type="ECO:0008006" key="3">
    <source>
        <dbReference type="Google" id="ProtNLM"/>
    </source>
</evidence>
<proteinExistence type="predicted"/>
<evidence type="ECO:0000313" key="1">
    <source>
        <dbReference type="EMBL" id="KAJ7647473.1"/>
    </source>
</evidence>
<dbReference type="EMBL" id="JARKIF010000002">
    <property type="protein sequence ID" value="KAJ7647473.1"/>
    <property type="molecule type" value="Genomic_DNA"/>
</dbReference>
<dbReference type="InterPro" id="IPR032675">
    <property type="entry name" value="LRR_dom_sf"/>
</dbReference>
<name>A0AAD7CHN4_9AGAR</name>
<protein>
    <recommendedName>
        <fullName evidence="3">F-box domain-containing protein</fullName>
    </recommendedName>
</protein>
<dbReference type="Proteomes" id="UP001221142">
    <property type="component" value="Unassembled WGS sequence"/>
</dbReference>
<comment type="caution">
    <text evidence="1">The sequence shown here is derived from an EMBL/GenBank/DDBJ whole genome shotgun (WGS) entry which is preliminary data.</text>
</comment>
<evidence type="ECO:0000313" key="2">
    <source>
        <dbReference type="Proteomes" id="UP001221142"/>
    </source>
</evidence>
<organism evidence="1 2">
    <name type="scientific">Roridomyces roridus</name>
    <dbReference type="NCBI Taxonomy" id="1738132"/>
    <lineage>
        <taxon>Eukaryota</taxon>
        <taxon>Fungi</taxon>
        <taxon>Dikarya</taxon>
        <taxon>Basidiomycota</taxon>
        <taxon>Agaricomycotina</taxon>
        <taxon>Agaricomycetes</taxon>
        <taxon>Agaricomycetidae</taxon>
        <taxon>Agaricales</taxon>
        <taxon>Marasmiineae</taxon>
        <taxon>Mycenaceae</taxon>
        <taxon>Roridomyces</taxon>
    </lineage>
</organism>
<sequence>MSDVPPEIWLYIASFICDDDLKGLMGVNIHFYNLGMALRYGTIHIDTVNSRTDRLLRRLRDPVVASRVRRLVIQPTKSKMPVVSWDKSLDNELKNFFAKAWSSVGPQLETISIAGRPESIRQFIGPNPQATSCTALTLQFTHELDPMAVSAAAGTLVDSVASFVNSLAPRLQTLKIRSWSTLDLSDFFFKLGVFPQMRHFRLHTPFNTAFSNAKGLTKLLQDNASSLDIVSLLLNPAGAGTDRTCEHVLAEWLLSHASNEAVLANLKTLRLYPTALPSGFDALVTYVNRSADTLTTLVVKDRYFTLEEVAALISPVAHRSAEDGLQTLEINVRTWNAELFNLLSLKLPGLKSLSLVIGGSHATNSFLDTMQPIESWKLRDIGVWQSGSEVSSSTMRLLAKGLPFVQSFWGNGHMLGEREIFEDTVFV</sequence>
<accession>A0AAD7CHN4</accession>
<dbReference type="Gene3D" id="3.80.10.10">
    <property type="entry name" value="Ribonuclease Inhibitor"/>
    <property type="match status" value="1"/>
</dbReference>
<reference evidence="1" key="1">
    <citation type="submission" date="2023-03" db="EMBL/GenBank/DDBJ databases">
        <title>Massive genome expansion in bonnet fungi (Mycena s.s.) driven by repeated elements and novel gene families across ecological guilds.</title>
        <authorList>
            <consortium name="Lawrence Berkeley National Laboratory"/>
            <person name="Harder C.B."/>
            <person name="Miyauchi S."/>
            <person name="Viragh M."/>
            <person name="Kuo A."/>
            <person name="Thoen E."/>
            <person name="Andreopoulos B."/>
            <person name="Lu D."/>
            <person name="Skrede I."/>
            <person name="Drula E."/>
            <person name="Henrissat B."/>
            <person name="Morin E."/>
            <person name="Kohler A."/>
            <person name="Barry K."/>
            <person name="LaButti K."/>
            <person name="Morin E."/>
            <person name="Salamov A."/>
            <person name="Lipzen A."/>
            <person name="Mereny Z."/>
            <person name="Hegedus B."/>
            <person name="Baldrian P."/>
            <person name="Stursova M."/>
            <person name="Weitz H."/>
            <person name="Taylor A."/>
            <person name="Grigoriev I.V."/>
            <person name="Nagy L.G."/>
            <person name="Martin F."/>
            <person name="Kauserud H."/>
        </authorList>
    </citation>
    <scope>NUCLEOTIDE SEQUENCE</scope>
    <source>
        <strain evidence="1">9284</strain>
    </source>
</reference>
<keyword evidence="2" id="KW-1185">Reference proteome</keyword>
<dbReference type="AlphaFoldDB" id="A0AAD7CHN4"/>